<dbReference type="PIRSF" id="PIRSF015558">
    <property type="entry name" value="Txn_reg_DeoR_prd"/>
    <property type="match status" value="1"/>
</dbReference>
<evidence type="ECO:0000259" key="2">
    <source>
        <dbReference type="Pfam" id="PF26107"/>
    </source>
</evidence>
<dbReference type="AlphaFoldDB" id="A0A1H0P5A1"/>
<evidence type="ECO:0000259" key="3">
    <source>
        <dbReference type="Pfam" id="PF26109"/>
    </source>
</evidence>
<evidence type="ECO:0000313" key="5">
    <source>
        <dbReference type="Proteomes" id="UP000324252"/>
    </source>
</evidence>
<protein>
    <submittedName>
        <fullName evidence="4">WYL domain-containing protein</fullName>
    </submittedName>
</protein>
<feature type="domain" description="DNA-binding transcriptional repressor CapW C-terminal dimerisation" evidence="2">
    <location>
        <begin position="208"/>
        <end position="280"/>
    </location>
</feature>
<dbReference type="EMBL" id="FQZZ01000018">
    <property type="protein sequence ID" value="SHL02606.1"/>
    <property type="molecule type" value="Genomic_DNA"/>
</dbReference>
<dbReference type="InterPro" id="IPR059019">
    <property type="entry name" value="WHD_CapW"/>
</dbReference>
<gene>
    <name evidence="4" type="ORF">SAMN05444142_11822</name>
</gene>
<evidence type="ECO:0000313" key="4">
    <source>
        <dbReference type="EMBL" id="SHL02606.1"/>
    </source>
</evidence>
<dbReference type="Pfam" id="PF26109">
    <property type="entry name" value="WHD_BrxR"/>
    <property type="match status" value="1"/>
</dbReference>
<keyword evidence="5" id="KW-1185">Reference proteome</keyword>
<organism evidence="4 5">
    <name type="scientific">Lutimaribacter pacificus</name>
    <dbReference type="NCBI Taxonomy" id="391948"/>
    <lineage>
        <taxon>Bacteria</taxon>
        <taxon>Pseudomonadati</taxon>
        <taxon>Pseudomonadota</taxon>
        <taxon>Alphaproteobacteria</taxon>
        <taxon>Rhodobacterales</taxon>
        <taxon>Roseobacteraceae</taxon>
        <taxon>Lutimaribacter</taxon>
    </lineage>
</organism>
<dbReference type="InterPro" id="IPR016634">
    <property type="entry name" value="CapW-like"/>
</dbReference>
<dbReference type="Proteomes" id="UP000324252">
    <property type="component" value="Unassembled WGS sequence"/>
</dbReference>
<proteinExistence type="predicted"/>
<dbReference type="Pfam" id="PF13280">
    <property type="entry name" value="WYL"/>
    <property type="match status" value="1"/>
</dbReference>
<dbReference type="PANTHER" id="PTHR34580">
    <property type="match status" value="1"/>
</dbReference>
<dbReference type="Pfam" id="PF26107">
    <property type="entry name" value="BrxR_CTD"/>
    <property type="match status" value="1"/>
</dbReference>
<dbReference type="InterPro" id="IPR059020">
    <property type="entry name" value="CapW_CTD"/>
</dbReference>
<dbReference type="PANTHER" id="PTHR34580:SF3">
    <property type="entry name" value="PROTEIN PAFB"/>
    <property type="match status" value="1"/>
</dbReference>
<feature type="domain" description="WYL" evidence="1">
    <location>
        <begin position="121"/>
        <end position="188"/>
    </location>
</feature>
<dbReference type="PROSITE" id="PS52050">
    <property type="entry name" value="WYL"/>
    <property type="match status" value="1"/>
</dbReference>
<evidence type="ECO:0000259" key="1">
    <source>
        <dbReference type="Pfam" id="PF13280"/>
    </source>
</evidence>
<dbReference type="InterPro" id="IPR051534">
    <property type="entry name" value="CBASS_pafABC_assoc_protein"/>
</dbReference>
<accession>A0A1H0P5A1</accession>
<name>A0A1H0P5A1_9RHOB</name>
<sequence>MDIKPSVRRRFEFIDFQLQWTGSIGRKALQDQFEISPQQATNDLTTYLDIAPRNMSYDPRRRSYVVSSKFKPKFSSGESSGFFLHLEMFHQGYRTKEEIWPTRLPEFDAVAIASRKVDPKILRSVLDAIDAEACLEVRYVSLSSDSETIRTLCPHAIASDGHRWHMRAYDVEKDRFSDFVLSRIEAASVSQEECPDQRPDALWQQIAALKLQADPTLTARQREQIEIEYGMVDGVLELPVRKAMLFYYLRFYGFDPLEMDGKAMRNKSSYRLKILNLEEIETCLERRK</sequence>
<dbReference type="RefSeq" id="WP_188129298.1">
    <property type="nucleotide sequence ID" value="NZ_FNIO01000016.1"/>
</dbReference>
<dbReference type="InterPro" id="IPR026881">
    <property type="entry name" value="WYL_dom"/>
</dbReference>
<feature type="domain" description="DNA-binding transcriptional repressor CapW winged helix-turn-helix" evidence="3">
    <location>
        <begin position="7"/>
        <end position="85"/>
    </location>
</feature>
<reference evidence="4 5" key="1">
    <citation type="submission" date="2016-11" db="EMBL/GenBank/DDBJ databases">
        <authorList>
            <person name="Varghese N."/>
            <person name="Submissions S."/>
        </authorList>
    </citation>
    <scope>NUCLEOTIDE SEQUENCE [LARGE SCALE GENOMIC DNA]</scope>
    <source>
        <strain evidence="4 5">DSM 29620</strain>
    </source>
</reference>